<proteinExistence type="predicted"/>
<gene>
    <name evidence="1" type="ORF">ACFFGG_09360</name>
</gene>
<dbReference type="Proteomes" id="UP001589834">
    <property type="component" value="Unassembled WGS sequence"/>
</dbReference>
<sequence>MPPKSHRSASVGQALDAAAALQPLRARLAASAARLDTIRPLLPAALRRAVLAGPIDDEEWCLLVPHSAAAAKIRQLLPALRTALEAAGHPRRDIRIRVHQDAAGR</sequence>
<reference evidence="1 2" key="1">
    <citation type="submission" date="2024-09" db="EMBL/GenBank/DDBJ databases">
        <authorList>
            <person name="Sun Q."/>
            <person name="Mori K."/>
        </authorList>
    </citation>
    <scope>NUCLEOTIDE SEQUENCE [LARGE SCALE GENOMIC DNA]</scope>
    <source>
        <strain evidence="1 2">NCAIM B.02336</strain>
    </source>
</reference>
<organism evidence="1 2">
    <name type="scientific">Ottowia pentelensis</name>
    <dbReference type="NCBI Taxonomy" id="511108"/>
    <lineage>
        <taxon>Bacteria</taxon>
        <taxon>Pseudomonadati</taxon>
        <taxon>Pseudomonadota</taxon>
        <taxon>Betaproteobacteria</taxon>
        <taxon>Burkholderiales</taxon>
        <taxon>Comamonadaceae</taxon>
        <taxon>Ottowia</taxon>
    </lineage>
</organism>
<keyword evidence="2" id="KW-1185">Reference proteome</keyword>
<dbReference type="RefSeq" id="WP_377482466.1">
    <property type="nucleotide sequence ID" value="NZ_JBHLTN010000018.1"/>
</dbReference>
<evidence type="ECO:0000313" key="1">
    <source>
        <dbReference type="EMBL" id="MFC0592763.1"/>
    </source>
</evidence>
<evidence type="ECO:0000313" key="2">
    <source>
        <dbReference type="Proteomes" id="UP001589834"/>
    </source>
</evidence>
<name>A0ABV6PUN6_9BURK</name>
<protein>
    <recommendedName>
        <fullName evidence="3">DUF721 domain-containing protein</fullName>
    </recommendedName>
</protein>
<dbReference type="EMBL" id="JBHLTN010000018">
    <property type="protein sequence ID" value="MFC0592763.1"/>
    <property type="molecule type" value="Genomic_DNA"/>
</dbReference>
<evidence type="ECO:0008006" key="3">
    <source>
        <dbReference type="Google" id="ProtNLM"/>
    </source>
</evidence>
<comment type="caution">
    <text evidence="1">The sequence shown here is derived from an EMBL/GenBank/DDBJ whole genome shotgun (WGS) entry which is preliminary data.</text>
</comment>
<accession>A0ABV6PUN6</accession>